<comment type="caution">
    <text evidence="2">The sequence shown here is derived from an EMBL/GenBank/DDBJ whole genome shotgun (WGS) entry which is preliminary data.</text>
</comment>
<gene>
    <name evidence="2" type="ORF">WJX72_006113</name>
</gene>
<proteinExistence type="predicted"/>
<name>A0AAW1QFH4_9CHLO</name>
<organism evidence="2 3">
    <name type="scientific">[Myrmecia] bisecta</name>
    <dbReference type="NCBI Taxonomy" id="41462"/>
    <lineage>
        <taxon>Eukaryota</taxon>
        <taxon>Viridiplantae</taxon>
        <taxon>Chlorophyta</taxon>
        <taxon>core chlorophytes</taxon>
        <taxon>Trebouxiophyceae</taxon>
        <taxon>Trebouxiales</taxon>
        <taxon>Trebouxiaceae</taxon>
        <taxon>Myrmecia</taxon>
    </lineage>
</organism>
<evidence type="ECO:0000313" key="3">
    <source>
        <dbReference type="Proteomes" id="UP001489004"/>
    </source>
</evidence>
<accession>A0AAW1QFH4</accession>
<dbReference type="InterPro" id="IPR022742">
    <property type="entry name" value="Hydrolase_4"/>
</dbReference>
<dbReference type="Gene3D" id="3.40.50.1820">
    <property type="entry name" value="alpha/beta hydrolase"/>
    <property type="match status" value="1"/>
</dbReference>
<dbReference type="InterPro" id="IPR051044">
    <property type="entry name" value="MAG_DAG_Lipase"/>
</dbReference>
<dbReference type="Proteomes" id="UP001489004">
    <property type="component" value="Unassembled WGS sequence"/>
</dbReference>
<dbReference type="PANTHER" id="PTHR11614">
    <property type="entry name" value="PHOSPHOLIPASE-RELATED"/>
    <property type="match status" value="1"/>
</dbReference>
<evidence type="ECO:0000259" key="1">
    <source>
        <dbReference type="Pfam" id="PF12146"/>
    </source>
</evidence>
<dbReference type="EMBL" id="JALJOR010000003">
    <property type="protein sequence ID" value="KAK9820098.1"/>
    <property type="molecule type" value="Genomic_DNA"/>
</dbReference>
<dbReference type="InterPro" id="IPR029058">
    <property type="entry name" value="AB_hydrolase_fold"/>
</dbReference>
<dbReference type="Pfam" id="PF12146">
    <property type="entry name" value="Hydrolase_4"/>
    <property type="match status" value="1"/>
</dbReference>
<dbReference type="AlphaFoldDB" id="A0AAW1QFH4"/>
<protein>
    <recommendedName>
        <fullName evidence="1">Serine aminopeptidase S33 domain-containing protein</fullName>
    </recommendedName>
</protein>
<reference evidence="2 3" key="1">
    <citation type="journal article" date="2024" name="Nat. Commun.">
        <title>Phylogenomics reveals the evolutionary origins of lichenization in chlorophyte algae.</title>
        <authorList>
            <person name="Puginier C."/>
            <person name="Libourel C."/>
            <person name="Otte J."/>
            <person name="Skaloud P."/>
            <person name="Haon M."/>
            <person name="Grisel S."/>
            <person name="Petersen M."/>
            <person name="Berrin J.G."/>
            <person name="Delaux P.M."/>
            <person name="Dal Grande F."/>
            <person name="Keller J."/>
        </authorList>
    </citation>
    <scope>NUCLEOTIDE SEQUENCE [LARGE SCALE GENOMIC DNA]</scope>
    <source>
        <strain evidence="2 3">SAG 2043</strain>
    </source>
</reference>
<dbReference type="SUPFAM" id="SSF53474">
    <property type="entry name" value="alpha/beta-Hydrolases"/>
    <property type="match status" value="1"/>
</dbReference>
<evidence type="ECO:0000313" key="2">
    <source>
        <dbReference type="EMBL" id="KAK9820098.1"/>
    </source>
</evidence>
<feature type="domain" description="Serine aminopeptidase S33" evidence="1">
    <location>
        <begin position="78"/>
        <end position="299"/>
    </location>
</feature>
<sequence length="317" mass="35401">MPSLFPEGPLTGQLGSKGSIGVMVNRDGLKLATYYWPATCPGPAKGVVLGVHGHGAYLFIEYLAAKGPGTPVQYRDSWIEKMNSSGYSVCGIDLQSCGFSQGKYDLRCYIDSFDDHVQDVIQFARSLHDTSVPGFQKLPMFIMGCSLGGCITVNVMRQAGNLFKGAILLAPMLSLERVSQQGLNPYLRPIASLISLLFPAWPIVVTDKNTMYPELQQEWDEDPLCWHGKTRARVAAEYLRITEDVCANMKSFTFPYLAFHSENDTMCDCDGSKKLYAESQAKDKTLRHVNQMWHVIVKEDGNDKVLQEIVEWINKRV</sequence>
<keyword evidence="3" id="KW-1185">Reference proteome</keyword>